<dbReference type="GeneID" id="4600419"/>
<evidence type="ECO:0000256" key="1">
    <source>
        <dbReference type="ARBA" id="ARBA00022649"/>
    </source>
</evidence>
<gene>
    <name evidence="5" type="ordered locus">Tpen_1253</name>
</gene>
<dbReference type="Proteomes" id="UP000000641">
    <property type="component" value="Chromosome"/>
</dbReference>
<dbReference type="InterPro" id="IPR008201">
    <property type="entry name" value="HepT-like"/>
</dbReference>
<sequence length="142" mass="15699">MSSGELSAEDKALVRKVLYEVEQALGVLRLCAERGVRDLADAFALRYAVIQVVEGLAVIASRLAELRGTVVEGYVEAMSFLARAGIVDPAVGEELVRLARLRNLLVHRYWEVSDEKILEEARKSGVKTVEEAVKSVRRFVEG</sequence>
<dbReference type="GO" id="GO:0016787">
    <property type="term" value="F:hydrolase activity"/>
    <property type="evidence" value="ECO:0007669"/>
    <property type="project" value="UniProtKB-KW"/>
</dbReference>
<dbReference type="eggNOG" id="arCOG02109">
    <property type="taxonomic scope" value="Archaea"/>
</dbReference>
<protein>
    <recommendedName>
        <fullName evidence="7">DUF86 domain-containing protein</fullName>
    </recommendedName>
</protein>
<evidence type="ECO:0000256" key="3">
    <source>
        <dbReference type="ARBA" id="ARBA00022801"/>
    </source>
</evidence>
<comment type="similarity">
    <text evidence="4">Belongs to the HepT RNase toxin family.</text>
</comment>
<organism evidence="5 6">
    <name type="scientific">Thermofilum pendens (strain DSM 2475 / Hrk 5)</name>
    <dbReference type="NCBI Taxonomy" id="368408"/>
    <lineage>
        <taxon>Archaea</taxon>
        <taxon>Thermoproteota</taxon>
        <taxon>Thermoprotei</taxon>
        <taxon>Thermofilales</taxon>
        <taxon>Thermofilaceae</taxon>
        <taxon>Thermofilum</taxon>
    </lineage>
</organism>
<evidence type="ECO:0000313" key="5">
    <source>
        <dbReference type="EMBL" id="ABL78651.1"/>
    </source>
</evidence>
<proteinExistence type="inferred from homology"/>
<evidence type="ECO:0000313" key="6">
    <source>
        <dbReference type="Proteomes" id="UP000000641"/>
    </source>
</evidence>
<dbReference type="PANTHER" id="PTHR33397">
    <property type="entry name" value="UPF0331 PROTEIN YUTE"/>
    <property type="match status" value="1"/>
</dbReference>
<evidence type="ECO:0000256" key="2">
    <source>
        <dbReference type="ARBA" id="ARBA00022722"/>
    </source>
</evidence>
<reference evidence="6" key="1">
    <citation type="journal article" date="2008" name="J. Bacteriol.">
        <title>Genome sequence of Thermofilum pendens reveals an exceptional loss of biosynthetic pathways without genome reduction.</title>
        <authorList>
            <person name="Anderson I."/>
            <person name="Rodriguez J."/>
            <person name="Susanti D."/>
            <person name="Porat I."/>
            <person name="Reich C."/>
            <person name="Ulrich L.E."/>
            <person name="Elkins J.G."/>
            <person name="Mavromatis K."/>
            <person name="Lykidis A."/>
            <person name="Kim E."/>
            <person name="Thompson L.S."/>
            <person name="Nolan M."/>
            <person name="Land M."/>
            <person name="Copeland A."/>
            <person name="Lapidus A."/>
            <person name="Lucas S."/>
            <person name="Detter C."/>
            <person name="Zhulin I.B."/>
            <person name="Olsen G.J."/>
            <person name="Whitman W."/>
            <person name="Mukhopadhyay B."/>
            <person name="Bristow J."/>
            <person name="Kyrpides N."/>
        </authorList>
    </citation>
    <scope>NUCLEOTIDE SEQUENCE [LARGE SCALE GENOMIC DNA]</scope>
    <source>
        <strain evidence="6">DSM 2475 / Hrk 5</strain>
    </source>
</reference>
<evidence type="ECO:0008006" key="7">
    <source>
        <dbReference type="Google" id="ProtNLM"/>
    </source>
</evidence>
<dbReference type="EMBL" id="CP000505">
    <property type="protein sequence ID" value="ABL78651.1"/>
    <property type="molecule type" value="Genomic_DNA"/>
</dbReference>
<keyword evidence="3" id="KW-0378">Hydrolase</keyword>
<dbReference type="STRING" id="368408.Tpen_1253"/>
<accession>A1RZM1</accession>
<dbReference type="GO" id="GO:0004540">
    <property type="term" value="F:RNA nuclease activity"/>
    <property type="evidence" value="ECO:0007669"/>
    <property type="project" value="InterPro"/>
</dbReference>
<dbReference type="Pfam" id="PF01934">
    <property type="entry name" value="HepT-like"/>
    <property type="match status" value="1"/>
</dbReference>
<dbReference type="RefSeq" id="WP_011752916.1">
    <property type="nucleotide sequence ID" value="NC_008698.1"/>
</dbReference>
<dbReference type="EnsemblBacteria" id="ABL78651">
    <property type="protein sequence ID" value="ABL78651"/>
    <property type="gene ID" value="Tpen_1253"/>
</dbReference>
<dbReference type="InterPro" id="IPR052379">
    <property type="entry name" value="Type_VII_TA_RNase"/>
</dbReference>
<keyword evidence="6" id="KW-1185">Reference proteome</keyword>
<dbReference type="Gene3D" id="1.20.120.580">
    <property type="entry name" value="bsu32300-like"/>
    <property type="match status" value="1"/>
</dbReference>
<dbReference type="HOGENOM" id="CLU_142825_1_0_2"/>
<evidence type="ECO:0000256" key="4">
    <source>
        <dbReference type="ARBA" id="ARBA00024207"/>
    </source>
</evidence>
<dbReference type="KEGG" id="tpe:Tpen_1253"/>
<dbReference type="PANTHER" id="PTHR33397:SF5">
    <property type="entry name" value="RNASE YUTE-RELATED"/>
    <property type="match status" value="1"/>
</dbReference>
<dbReference type="AlphaFoldDB" id="A1RZM1"/>
<name>A1RZM1_THEPD</name>
<keyword evidence="1" id="KW-1277">Toxin-antitoxin system</keyword>
<keyword evidence="2" id="KW-0540">Nuclease</keyword>
<dbReference type="GO" id="GO:0110001">
    <property type="term" value="C:toxin-antitoxin complex"/>
    <property type="evidence" value="ECO:0007669"/>
    <property type="project" value="InterPro"/>
</dbReference>
<dbReference type="InterPro" id="IPR037038">
    <property type="entry name" value="HepT-like_sf"/>
</dbReference>